<sequence length="173" mass="18859">MVVDLEADMKRDRRNVQALKDNLRDYCNKAQGAYFGVAELSSRFRHVERRVTSIRYHGSYPSLNKSTRSHRYDPPDLSYGSFVALPDIDECYDKIPKPEWCGAVGCPFSWSSSHEPAYEAPVPPGASGLSLIAPGPTVSSSADDPPTRPASPMRSSSSSGSSTPGEAPRIKVP</sequence>
<dbReference type="EMBL" id="KZ293419">
    <property type="protein sequence ID" value="PBK74331.1"/>
    <property type="molecule type" value="Genomic_DNA"/>
</dbReference>
<evidence type="ECO:0000256" key="2">
    <source>
        <dbReference type="SAM" id="MobiDB-lite"/>
    </source>
</evidence>
<keyword evidence="1" id="KW-0175">Coiled coil</keyword>
<dbReference type="Proteomes" id="UP000218334">
    <property type="component" value="Unassembled WGS sequence"/>
</dbReference>
<feature type="compositionally biased region" description="Low complexity" evidence="2">
    <location>
        <begin position="150"/>
        <end position="167"/>
    </location>
</feature>
<name>A0A2H3BTW3_9AGAR</name>
<protein>
    <submittedName>
        <fullName evidence="3">Uncharacterized protein</fullName>
    </submittedName>
</protein>
<keyword evidence="4" id="KW-1185">Reference proteome</keyword>
<evidence type="ECO:0000313" key="3">
    <source>
        <dbReference type="EMBL" id="PBK74331.1"/>
    </source>
</evidence>
<feature type="region of interest" description="Disordered" evidence="2">
    <location>
        <begin position="117"/>
        <end position="173"/>
    </location>
</feature>
<proteinExistence type="predicted"/>
<accession>A0A2H3BTW3</accession>
<evidence type="ECO:0000256" key="1">
    <source>
        <dbReference type="SAM" id="Coils"/>
    </source>
</evidence>
<dbReference type="AlphaFoldDB" id="A0A2H3BTW3"/>
<feature type="coiled-coil region" evidence="1">
    <location>
        <begin position="2"/>
        <end position="29"/>
    </location>
</feature>
<reference evidence="4" key="1">
    <citation type="journal article" date="2017" name="Nat. Ecol. Evol.">
        <title>Genome expansion and lineage-specific genetic innovations in the forest pathogenic fungi Armillaria.</title>
        <authorList>
            <person name="Sipos G."/>
            <person name="Prasanna A.N."/>
            <person name="Walter M.C."/>
            <person name="O'Connor E."/>
            <person name="Balint B."/>
            <person name="Krizsan K."/>
            <person name="Kiss B."/>
            <person name="Hess J."/>
            <person name="Varga T."/>
            <person name="Slot J."/>
            <person name="Riley R."/>
            <person name="Boka B."/>
            <person name="Rigling D."/>
            <person name="Barry K."/>
            <person name="Lee J."/>
            <person name="Mihaltcheva S."/>
            <person name="LaButti K."/>
            <person name="Lipzen A."/>
            <person name="Waldron R."/>
            <person name="Moloney N.M."/>
            <person name="Sperisen C."/>
            <person name="Kredics L."/>
            <person name="Vagvoelgyi C."/>
            <person name="Patrignani A."/>
            <person name="Fitzpatrick D."/>
            <person name="Nagy I."/>
            <person name="Doyle S."/>
            <person name="Anderson J.B."/>
            <person name="Grigoriev I.V."/>
            <person name="Gueldener U."/>
            <person name="Muensterkoetter M."/>
            <person name="Nagy L.G."/>
        </authorList>
    </citation>
    <scope>NUCLEOTIDE SEQUENCE [LARGE SCALE GENOMIC DNA]</scope>
    <source>
        <strain evidence="4">28-4</strain>
    </source>
</reference>
<gene>
    <name evidence="3" type="ORF">ARMSODRAFT_584665</name>
</gene>
<evidence type="ECO:0000313" key="4">
    <source>
        <dbReference type="Proteomes" id="UP000218334"/>
    </source>
</evidence>
<organism evidence="3 4">
    <name type="scientific">Armillaria solidipes</name>
    <dbReference type="NCBI Taxonomy" id="1076256"/>
    <lineage>
        <taxon>Eukaryota</taxon>
        <taxon>Fungi</taxon>
        <taxon>Dikarya</taxon>
        <taxon>Basidiomycota</taxon>
        <taxon>Agaricomycotina</taxon>
        <taxon>Agaricomycetes</taxon>
        <taxon>Agaricomycetidae</taxon>
        <taxon>Agaricales</taxon>
        <taxon>Marasmiineae</taxon>
        <taxon>Physalacriaceae</taxon>
        <taxon>Armillaria</taxon>
    </lineage>
</organism>